<evidence type="ECO:0000313" key="2">
    <source>
        <dbReference type="Proteomes" id="UP000221080"/>
    </source>
</evidence>
<dbReference type="Pfam" id="PF02171">
    <property type="entry name" value="Piwi"/>
    <property type="match status" value="1"/>
</dbReference>
<dbReference type="AlphaFoldDB" id="A0A9F7R2Q7"/>
<dbReference type="Proteomes" id="UP000221080">
    <property type="component" value="Unplaced"/>
</dbReference>
<proteinExistence type="predicted"/>
<evidence type="ECO:0000259" key="1">
    <source>
        <dbReference type="Pfam" id="PF02171"/>
    </source>
</evidence>
<evidence type="ECO:0000313" key="3">
    <source>
        <dbReference type="RefSeq" id="XP_053535015.1"/>
    </source>
</evidence>
<dbReference type="GO" id="GO:0003676">
    <property type="term" value="F:nucleic acid binding"/>
    <property type="evidence" value="ECO:0007669"/>
    <property type="project" value="InterPro"/>
</dbReference>
<protein>
    <submittedName>
        <fullName evidence="3">Piwi-like protein 1 isoform X3</fullName>
    </submittedName>
</protein>
<sequence>MSSCAEGLLQIQRMFAVTHRGVPRWRGRRRAAERSRLRSASVHAVHQGHGPKLTVLVVKKRISSRFFALLNARLSDPPPGTVIDAKVT</sequence>
<reference evidence="3" key="1">
    <citation type="submission" date="2025-08" db="UniProtKB">
        <authorList>
            <consortium name="RefSeq"/>
        </authorList>
    </citation>
    <scope>IDENTIFICATION</scope>
    <source>
        <tissue evidence="3">Blood</tissue>
    </source>
</reference>
<name>A0A9F7R2Q7_ICTPU</name>
<accession>A0A9F7R2Q7</accession>
<dbReference type="SUPFAM" id="SSF53098">
    <property type="entry name" value="Ribonuclease H-like"/>
    <property type="match status" value="1"/>
</dbReference>
<dbReference type="InterPro" id="IPR036397">
    <property type="entry name" value="RNaseH_sf"/>
</dbReference>
<dbReference type="InterPro" id="IPR003165">
    <property type="entry name" value="Piwi"/>
</dbReference>
<dbReference type="Gene3D" id="3.30.420.10">
    <property type="entry name" value="Ribonuclease H-like superfamily/Ribonuclease H"/>
    <property type="match status" value="1"/>
</dbReference>
<dbReference type="GeneID" id="128630646"/>
<organism evidence="2 3">
    <name type="scientific">Ictalurus punctatus</name>
    <name type="common">Channel catfish</name>
    <name type="synonym">Silurus punctatus</name>
    <dbReference type="NCBI Taxonomy" id="7998"/>
    <lineage>
        <taxon>Eukaryota</taxon>
        <taxon>Metazoa</taxon>
        <taxon>Chordata</taxon>
        <taxon>Craniata</taxon>
        <taxon>Vertebrata</taxon>
        <taxon>Euteleostomi</taxon>
        <taxon>Actinopterygii</taxon>
        <taxon>Neopterygii</taxon>
        <taxon>Teleostei</taxon>
        <taxon>Ostariophysi</taxon>
        <taxon>Siluriformes</taxon>
        <taxon>Ictaluridae</taxon>
        <taxon>Ictalurus</taxon>
    </lineage>
</organism>
<gene>
    <name evidence="3" type="primary">LOC128630646</name>
</gene>
<feature type="domain" description="Piwi" evidence="1">
    <location>
        <begin position="33"/>
        <end position="88"/>
    </location>
</feature>
<dbReference type="InterPro" id="IPR012337">
    <property type="entry name" value="RNaseH-like_sf"/>
</dbReference>
<dbReference type="RefSeq" id="XP_053535015.1">
    <property type="nucleotide sequence ID" value="XM_053679040.1"/>
</dbReference>
<keyword evidence="2" id="KW-1185">Reference proteome</keyword>